<gene>
    <name evidence="3" type="ORF">ENK44_08375</name>
</gene>
<dbReference type="NCBIfam" id="NF004720">
    <property type="entry name" value="PRK06064.1"/>
    <property type="match status" value="1"/>
</dbReference>
<dbReference type="InterPro" id="IPR002155">
    <property type="entry name" value="Thiolase"/>
</dbReference>
<dbReference type="GO" id="GO:0003988">
    <property type="term" value="F:acetyl-CoA C-acyltransferase activity"/>
    <property type="evidence" value="ECO:0007669"/>
    <property type="project" value="UniProtKB-ARBA"/>
</dbReference>
<dbReference type="Gene3D" id="3.40.47.10">
    <property type="match status" value="1"/>
</dbReference>
<evidence type="ECO:0000313" key="3">
    <source>
        <dbReference type="EMBL" id="HGY55701.1"/>
    </source>
</evidence>
<reference evidence="3" key="1">
    <citation type="journal article" date="2020" name="mSystems">
        <title>Genome- and Community-Level Interaction Insights into Carbon Utilization and Element Cycling Functions of Hydrothermarchaeota in Hydrothermal Sediment.</title>
        <authorList>
            <person name="Zhou Z."/>
            <person name="Liu Y."/>
            <person name="Xu W."/>
            <person name="Pan J."/>
            <person name="Luo Z.H."/>
            <person name="Li M."/>
        </authorList>
    </citation>
    <scope>NUCLEOTIDE SEQUENCE [LARGE SCALE GENOMIC DNA]</scope>
    <source>
        <strain evidence="3">HyVt-577</strain>
    </source>
</reference>
<sequence>MNHWGELWEKSLRDIFVEAALAAIDDAGVDHIDAMYIGNMSSGLFNGQEHLASLMADYLGQSPIPATRIESACASGGLAVKQGCIEVMSGMRDIVLVGGVEKMTDVGTDEATFALASAADQTYEVYQGVTFPGLYAMIARMHMEKYGTTREQLAQVAVKNHYHASMNPMAQYPQKITIEDVIHSVMIADPLRILDCSPITDGAAAIILCPLEMAHRFKNHIPVKISGIGHATDSIALHTREDPTALPATTAAARKAYKMADKKPEDIQLLEVHDCFTIAEICVLEALGIMEKGRGGEAAASGLTWLDGKIPVNTSGGLKAKGHPVGATGVAQIIEIVTQIRGEAGDRQVDKARIGLTQNMGGSGGSTVVHILEAAQ</sequence>
<comment type="caution">
    <text evidence="3">The sequence shown here is derived from an EMBL/GenBank/DDBJ whole genome shotgun (WGS) entry which is preliminary data.</text>
</comment>
<protein>
    <submittedName>
        <fullName evidence="3">Thiolase domain-containing protein</fullName>
    </submittedName>
</protein>
<evidence type="ECO:0000259" key="1">
    <source>
        <dbReference type="Pfam" id="PF00108"/>
    </source>
</evidence>
<feature type="domain" description="Thiolase C-terminal" evidence="2">
    <location>
        <begin position="229"/>
        <end position="373"/>
    </location>
</feature>
<organism evidence="3">
    <name type="scientific">Caldithrix abyssi</name>
    <dbReference type="NCBI Taxonomy" id="187145"/>
    <lineage>
        <taxon>Bacteria</taxon>
        <taxon>Pseudomonadati</taxon>
        <taxon>Calditrichota</taxon>
        <taxon>Calditrichia</taxon>
        <taxon>Calditrichales</taxon>
        <taxon>Calditrichaceae</taxon>
        <taxon>Caldithrix</taxon>
    </lineage>
</organism>
<accession>A0A7V4U0D1</accession>
<dbReference type="Proteomes" id="UP000885779">
    <property type="component" value="Unassembled WGS sequence"/>
</dbReference>
<dbReference type="Pfam" id="PF22691">
    <property type="entry name" value="Thiolase_C_1"/>
    <property type="match status" value="1"/>
</dbReference>
<evidence type="ECO:0000259" key="2">
    <source>
        <dbReference type="Pfam" id="PF22691"/>
    </source>
</evidence>
<dbReference type="InterPro" id="IPR055140">
    <property type="entry name" value="Thiolase_C_2"/>
</dbReference>
<dbReference type="AlphaFoldDB" id="A0A7V4U0D1"/>
<dbReference type="InterPro" id="IPR016039">
    <property type="entry name" value="Thiolase-like"/>
</dbReference>
<dbReference type="Pfam" id="PF00108">
    <property type="entry name" value="Thiolase_N"/>
    <property type="match status" value="1"/>
</dbReference>
<dbReference type="PANTHER" id="PTHR42870:SF6">
    <property type="entry name" value="ACETYL-COA C-ACYLTRANSFERASE"/>
    <property type="match status" value="1"/>
</dbReference>
<dbReference type="EMBL" id="DRQG01000079">
    <property type="protein sequence ID" value="HGY55701.1"/>
    <property type="molecule type" value="Genomic_DNA"/>
</dbReference>
<dbReference type="InterPro" id="IPR020616">
    <property type="entry name" value="Thiolase_N"/>
</dbReference>
<feature type="domain" description="Thiolase N-terminal" evidence="1">
    <location>
        <begin position="7"/>
        <end position="210"/>
    </location>
</feature>
<dbReference type="SUPFAM" id="SSF53901">
    <property type="entry name" value="Thiolase-like"/>
    <property type="match status" value="2"/>
</dbReference>
<dbReference type="PIRSF" id="PIRSF000429">
    <property type="entry name" value="Ac-CoA_Ac_transf"/>
    <property type="match status" value="1"/>
</dbReference>
<dbReference type="CDD" id="cd00829">
    <property type="entry name" value="SCP-x_thiolase"/>
    <property type="match status" value="1"/>
</dbReference>
<dbReference type="PANTHER" id="PTHR42870">
    <property type="entry name" value="ACETYL-COA C-ACETYLTRANSFERASE"/>
    <property type="match status" value="1"/>
</dbReference>
<proteinExistence type="predicted"/>
<name>A0A7V4U0D1_CALAY</name>